<dbReference type="InterPro" id="IPR050430">
    <property type="entry name" value="Peptidase_S1"/>
</dbReference>
<protein>
    <recommendedName>
        <fullName evidence="6">Peptidase S1 domain-containing protein</fullName>
    </recommendedName>
</protein>
<evidence type="ECO:0000256" key="3">
    <source>
        <dbReference type="RuleBase" id="RU363034"/>
    </source>
</evidence>
<evidence type="ECO:0000259" key="6">
    <source>
        <dbReference type="PROSITE" id="PS50240"/>
    </source>
</evidence>
<dbReference type="Proteomes" id="UP001140217">
    <property type="component" value="Unassembled WGS sequence"/>
</dbReference>
<keyword evidence="3" id="KW-0720">Serine protease</keyword>
<evidence type="ECO:0000313" key="7">
    <source>
        <dbReference type="EMBL" id="KAJ2785783.1"/>
    </source>
</evidence>
<dbReference type="Gene3D" id="2.40.10.10">
    <property type="entry name" value="Trypsin-like serine proteases"/>
    <property type="match status" value="1"/>
</dbReference>
<gene>
    <name evidence="7" type="ORF">H4R18_000329</name>
</gene>
<dbReference type="PRINTS" id="PR00722">
    <property type="entry name" value="CHYMOTRYPSIN"/>
</dbReference>
<evidence type="ECO:0000256" key="5">
    <source>
        <dbReference type="SAM" id="SignalP"/>
    </source>
</evidence>
<dbReference type="GO" id="GO:0006508">
    <property type="term" value="P:proteolysis"/>
    <property type="evidence" value="ECO:0007669"/>
    <property type="project" value="UniProtKB-KW"/>
</dbReference>
<dbReference type="CDD" id="cd00190">
    <property type="entry name" value="Tryp_SPc"/>
    <property type="match status" value="1"/>
</dbReference>
<dbReference type="InterPro" id="IPR018114">
    <property type="entry name" value="TRYPSIN_HIS"/>
</dbReference>
<reference evidence="7" key="1">
    <citation type="submission" date="2022-07" db="EMBL/GenBank/DDBJ databases">
        <title>Phylogenomic reconstructions and comparative analyses of Kickxellomycotina fungi.</title>
        <authorList>
            <person name="Reynolds N.K."/>
            <person name="Stajich J.E."/>
            <person name="Barry K."/>
            <person name="Grigoriev I.V."/>
            <person name="Crous P."/>
            <person name="Smith M.E."/>
        </authorList>
    </citation>
    <scope>NUCLEOTIDE SEQUENCE</scope>
    <source>
        <strain evidence="7">NBRC 105414</strain>
    </source>
</reference>
<dbReference type="OrthoDB" id="6380398at2759"/>
<dbReference type="PROSITE" id="PS00135">
    <property type="entry name" value="TRYPSIN_SER"/>
    <property type="match status" value="1"/>
</dbReference>
<proteinExistence type="inferred from homology"/>
<evidence type="ECO:0000256" key="1">
    <source>
        <dbReference type="ARBA" id="ARBA00007664"/>
    </source>
</evidence>
<accession>A0A9W8HN11</accession>
<dbReference type="InterPro" id="IPR001314">
    <property type="entry name" value="Peptidase_S1A"/>
</dbReference>
<evidence type="ECO:0000313" key="8">
    <source>
        <dbReference type="Proteomes" id="UP001140217"/>
    </source>
</evidence>
<keyword evidence="5" id="KW-0732">Signal</keyword>
<dbReference type="Pfam" id="PF00089">
    <property type="entry name" value="Trypsin"/>
    <property type="match status" value="1"/>
</dbReference>
<keyword evidence="8" id="KW-1185">Reference proteome</keyword>
<dbReference type="FunFam" id="2.40.10.10:FF:000068">
    <property type="entry name" value="transmembrane protease serine 2"/>
    <property type="match status" value="1"/>
</dbReference>
<dbReference type="InterPro" id="IPR043504">
    <property type="entry name" value="Peptidase_S1_PA_chymotrypsin"/>
</dbReference>
<dbReference type="PANTHER" id="PTHR24276:SF91">
    <property type="entry name" value="AT26814P-RELATED"/>
    <property type="match status" value="1"/>
</dbReference>
<dbReference type="PANTHER" id="PTHR24276">
    <property type="entry name" value="POLYSERASE-RELATED"/>
    <property type="match status" value="1"/>
</dbReference>
<dbReference type="EMBL" id="JANBUL010000007">
    <property type="protein sequence ID" value="KAJ2785783.1"/>
    <property type="molecule type" value="Genomic_DNA"/>
</dbReference>
<feature type="domain" description="Peptidase S1" evidence="6">
    <location>
        <begin position="34"/>
        <end position="270"/>
    </location>
</feature>
<name>A0A9W8HN11_9FUNG</name>
<evidence type="ECO:0000256" key="2">
    <source>
        <dbReference type="ARBA" id="ARBA00023157"/>
    </source>
</evidence>
<comment type="similarity">
    <text evidence="1">Belongs to the peptidase S1 family.</text>
</comment>
<keyword evidence="3" id="KW-0645">Protease</keyword>
<feature type="region of interest" description="Disordered" evidence="4">
    <location>
        <begin position="275"/>
        <end position="307"/>
    </location>
</feature>
<dbReference type="SMART" id="SM00020">
    <property type="entry name" value="Tryp_SPc"/>
    <property type="match status" value="1"/>
</dbReference>
<dbReference type="InterPro" id="IPR033116">
    <property type="entry name" value="TRYPSIN_SER"/>
</dbReference>
<dbReference type="PROSITE" id="PS50240">
    <property type="entry name" value="TRYPSIN_DOM"/>
    <property type="match status" value="1"/>
</dbReference>
<organism evidence="7 8">
    <name type="scientific">Coemansia javaensis</name>
    <dbReference type="NCBI Taxonomy" id="2761396"/>
    <lineage>
        <taxon>Eukaryota</taxon>
        <taxon>Fungi</taxon>
        <taxon>Fungi incertae sedis</taxon>
        <taxon>Zoopagomycota</taxon>
        <taxon>Kickxellomycotina</taxon>
        <taxon>Kickxellomycetes</taxon>
        <taxon>Kickxellales</taxon>
        <taxon>Kickxellaceae</taxon>
        <taxon>Coemansia</taxon>
    </lineage>
</organism>
<keyword evidence="3" id="KW-0378">Hydrolase</keyword>
<dbReference type="SUPFAM" id="SSF50494">
    <property type="entry name" value="Trypsin-like serine proteases"/>
    <property type="match status" value="1"/>
</dbReference>
<feature type="signal peptide" evidence="5">
    <location>
        <begin position="1"/>
        <end position="19"/>
    </location>
</feature>
<dbReference type="InterPro" id="IPR009003">
    <property type="entry name" value="Peptidase_S1_PA"/>
</dbReference>
<feature type="compositionally biased region" description="Polar residues" evidence="4">
    <location>
        <begin position="282"/>
        <end position="294"/>
    </location>
</feature>
<keyword evidence="2" id="KW-1015">Disulfide bond</keyword>
<feature type="compositionally biased region" description="Low complexity" evidence="4">
    <location>
        <begin position="295"/>
        <end position="307"/>
    </location>
</feature>
<evidence type="ECO:0000256" key="4">
    <source>
        <dbReference type="SAM" id="MobiDB-lite"/>
    </source>
</evidence>
<sequence>MGIASWLAGGLAAASVVMALPSALEGAGGLVRRIMGGSDANYNDYTFIVYMYNEKEKTFCGGSIISDDWILTAAHCIKTATKDQMLVYVGMAEYKLDIAKGTKVAEVRTHPRYNDQTMANDIALIRLQQPVSGKGVSSIQIDSSSVGDGVTVTALGWGYTSPTSKKASPQLKKGDFKTLSQQQCGSIDSGFTGNNGPRICVAADRGPDTCPGDSGGPLIRQVGGKNVLVGITSFGTAGNKAVPNQCGGAGMVSLFTHASYFKSFIDSTAGALREVEGKGKPGSNSTSDNDSGATSPSGSAADGKSSAGPASVLSIAAIAGLAALTTLANI</sequence>
<comment type="caution">
    <text evidence="7">The sequence shown here is derived from an EMBL/GenBank/DDBJ whole genome shotgun (WGS) entry which is preliminary data.</text>
</comment>
<dbReference type="AlphaFoldDB" id="A0A9W8HN11"/>
<dbReference type="PROSITE" id="PS00134">
    <property type="entry name" value="TRYPSIN_HIS"/>
    <property type="match status" value="1"/>
</dbReference>
<dbReference type="GO" id="GO:0004252">
    <property type="term" value="F:serine-type endopeptidase activity"/>
    <property type="evidence" value="ECO:0007669"/>
    <property type="project" value="InterPro"/>
</dbReference>
<feature type="chain" id="PRO_5040800167" description="Peptidase S1 domain-containing protein" evidence="5">
    <location>
        <begin position="20"/>
        <end position="330"/>
    </location>
</feature>
<dbReference type="InterPro" id="IPR001254">
    <property type="entry name" value="Trypsin_dom"/>
</dbReference>